<dbReference type="Gene3D" id="3.15.10.20">
    <property type="entry name" value="Activator of Hsp90 ATPase Aha1, N-terminal domain"/>
    <property type="match status" value="1"/>
</dbReference>
<dbReference type="AlphaFoldDB" id="A0A316V449"/>
<dbReference type="PANTHER" id="PTHR13009">
    <property type="entry name" value="HEAT SHOCK PROTEIN 90 HSP90 CO-CHAPERONE AHA-1"/>
    <property type="match status" value="1"/>
</dbReference>
<dbReference type="Pfam" id="PF09229">
    <property type="entry name" value="Aha1_N"/>
    <property type="match status" value="1"/>
</dbReference>
<evidence type="ECO:0000313" key="4">
    <source>
        <dbReference type="EMBL" id="PWN30225.1"/>
    </source>
</evidence>
<dbReference type="Gene3D" id="3.30.530.20">
    <property type="match status" value="1"/>
</dbReference>
<dbReference type="InterPro" id="IPR015310">
    <property type="entry name" value="AHSA1-like_N"/>
</dbReference>
<dbReference type="SUPFAM" id="SSF55961">
    <property type="entry name" value="Bet v1-like"/>
    <property type="match status" value="1"/>
</dbReference>
<name>A0A316V449_9BASI</name>
<evidence type="ECO:0000256" key="1">
    <source>
        <dbReference type="ARBA" id="ARBA00006817"/>
    </source>
</evidence>
<protein>
    <recommendedName>
        <fullName evidence="3">Activator of Hsp90 ATPase AHSA1-like N-terminal domain-containing protein</fullName>
    </recommendedName>
</protein>
<accession>A0A316V449</accession>
<dbReference type="OrthoDB" id="567237at2759"/>
<dbReference type="GeneID" id="37026806"/>
<dbReference type="STRING" id="1569628.A0A316V449"/>
<evidence type="ECO:0000259" key="3">
    <source>
        <dbReference type="SMART" id="SM01000"/>
    </source>
</evidence>
<organism evidence="4 5">
    <name type="scientific">Jaminaea rosea</name>
    <dbReference type="NCBI Taxonomy" id="1569628"/>
    <lineage>
        <taxon>Eukaryota</taxon>
        <taxon>Fungi</taxon>
        <taxon>Dikarya</taxon>
        <taxon>Basidiomycota</taxon>
        <taxon>Ustilaginomycotina</taxon>
        <taxon>Exobasidiomycetes</taxon>
        <taxon>Microstromatales</taxon>
        <taxon>Microstromatales incertae sedis</taxon>
        <taxon>Jaminaea</taxon>
    </lineage>
</organism>
<dbReference type="GO" id="GO:0005829">
    <property type="term" value="C:cytosol"/>
    <property type="evidence" value="ECO:0007669"/>
    <property type="project" value="TreeGrafter"/>
</dbReference>
<dbReference type="SUPFAM" id="SSF103111">
    <property type="entry name" value="Activator of Hsp90 ATPase, Aha1"/>
    <property type="match status" value="1"/>
</dbReference>
<dbReference type="GO" id="GO:0001671">
    <property type="term" value="F:ATPase activator activity"/>
    <property type="evidence" value="ECO:0007669"/>
    <property type="project" value="InterPro"/>
</dbReference>
<evidence type="ECO:0000256" key="2">
    <source>
        <dbReference type="SAM" id="MobiDB-lite"/>
    </source>
</evidence>
<dbReference type="GO" id="GO:0006457">
    <property type="term" value="P:protein folding"/>
    <property type="evidence" value="ECO:0007669"/>
    <property type="project" value="TreeGrafter"/>
</dbReference>
<dbReference type="InterPro" id="IPR013538">
    <property type="entry name" value="ASHA1/2-like_C"/>
</dbReference>
<keyword evidence="5" id="KW-1185">Reference proteome</keyword>
<dbReference type="Pfam" id="PF08327">
    <property type="entry name" value="AHSA1"/>
    <property type="match status" value="1"/>
</dbReference>
<comment type="similarity">
    <text evidence="1">Belongs to the AHA1 family.</text>
</comment>
<dbReference type="SMART" id="SM01000">
    <property type="entry name" value="Aha1_N"/>
    <property type="match status" value="1"/>
</dbReference>
<dbReference type="GO" id="GO:0051087">
    <property type="term" value="F:protein-folding chaperone binding"/>
    <property type="evidence" value="ECO:0007669"/>
    <property type="project" value="InterPro"/>
</dbReference>
<dbReference type="InterPro" id="IPR023393">
    <property type="entry name" value="START-like_dom_sf"/>
</dbReference>
<feature type="region of interest" description="Disordered" evidence="2">
    <location>
        <begin position="77"/>
        <end position="97"/>
    </location>
</feature>
<feature type="domain" description="Activator of Hsp90 ATPase AHSA1-like N-terminal" evidence="3">
    <location>
        <begin position="12"/>
        <end position="164"/>
    </location>
</feature>
<dbReference type="RefSeq" id="XP_025364837.1">
    <property type="nucleotide sequence ID" value="XM_025504983.1"/>
</dbReference>
<dbReference type="PANTHER" id="PTHR13009:SF22">
    <property type="entry name" value="LD43819P"/>
    <property type="match status" value="1"/>
</dbReference>
<dbReference type="InterPro" id="IPR036338">
    <property type="entry name" value="Aha1"/>
</dbReference>
<proteinExistence type="inferred from homology"/>
<dbReference type="EMBL" id="KZ819662">
    <property type="protein sequence ID" value="PWN30225.1"/>
    <property type="molecule type" value="Genomic_DNA"/>
</dbReference>
<gene>
    <name evidence="4" type="ORF">BDZ90DRAFT_229244</name>
</gene>
<evidence type="ECO:0000313" key="5">
    <source>
        <dbReference type="Proteomes" id="UP000245884"/>
    </source>
</evidence>
<feature type="compositionally biased region" description="Low complexity" evidence="2">
    <location>
        <begin position="77"/>
        <end position="88"/>
    </location>
</feature>
<dbReference type="Proteomes" id="UP000245884">
    <property type="component" value="Unassembled WGS sequence"/>
</dbReference>
<sequence length="347" mass="37631">MSTWNKHYHWKTKGCTPWSKQYFTDRLVGQSVTAGDGIEVRIDRLETFDGDVELGNRKGKLITIYDVDMHLAWVATSSSSSGSSSSSSPTTIAKGKLRFPEVSHEIEDQGDDYTWETTLDSESDEGVEEKQRQVAYKAVKKDLAEKLLPAFKDFRATLVDKHARDLGHEDQQSGPNSGASTPAAAAAAAAAAPAAKAEQSKPKAAAASSSAVSTSTDVVELSAAQACSQSDLWDLLTNPARIPMWTRSPADFSLTPGAPFSLFGGNVRGKVLSVNEPSKLVMAWRPPTWEPKDHFGELELRLSEGEGSTDLKIRLQGVPQGEEESSRKGLEEMYMNGLKRLGLSAVI</sequence>
<reference evidence="4 5" key="1">
    <citation type="journal article" date="2018" name="Mol. Biol. Evol.">
        <title>Broad Genomic Sampling Reveals a Smut Pathogenic Ancestry of the Fungal Clade Ustilaginomycotina.</title>
        <authorList>
            <person name="Kijpornyongpan T."/>
            <person name="Mondo S.J."/>
            <person name="Barry K."/>
            <person name="Sandor L."/>
            <person name="Lee J."/>
            <person name="Lipzen A."/>
            <person name="Pangilinan J."/>
            <person name="LaButti K."/>
            <person name="Hainaut M."/>
            <person name="Henrissat B."/>
            <person name="Grigoriev I.V."/>
            <person name="Spatafora J.W."/>
            <person name="Aime M.C."/>
        </authorList>
    </citation>
    <scope>NUCLEOTIDE SEQUENCE [LARGE SCALE GENOMIC DNA]</scope>
    <source>
        <strain evidence="4 5">MCA 5214</strain>
    </source>
</reference>